<organism evidence="1">
    <name type="scientific">Streptomyces tendae</name>
    <dbReference type="NCBI Taxonomy" id="1932"/>
    <lineage>
        <taxon>Bacteria</taxon>
        <taxon>Bacillati</taxon>
        <taxon>Actinomycetota</taxon>
        <taxon>Actinomycetes</taxon>
        <taxon>Kitasatosporales</taxon>
        <taxon>Streptomycetaceae</taxon>
        <taxon>Streptomyces</taxon>
    </lineage>
</organism>
<name>A0A6B3Q9H7_STRTE</name>
<dbReference type="EMBL" id="JAAIFS010000001">
    <property type="protein sequence ID" value="NEV85203.1"/>
    <property type="molecule type" value="Genomic_DNA"/>
</dbReference>
<dbReference type="InterPro" id="IPR029058">
    <property type="entry name" value="AB_hydrolase_fold"/>
</dbReference>
<comment type="caution">
    <text evidence="1">The sequence shown here is derived from an EMBL/GenBank/DDBJ whole genome shotgun (WGS) entry which is preliminary data.</text>
</comment>
<dbReference type="SUPFAM" id="SSF53474">
    <property type="entry name" value="alpha/beta-Hydrolases"/>
    <property type="match status" value="1"/>
</dbReference>
<gene>
    <name evidence="1" type="ORF">GUR47_00630</name>
</gene>
<dbReference type="Gene3D" id="3.40.50.1820">
    <property type="entry name" value="alpha/beta hydrolase"/>
    <property type="match status" value="1"/>
</dbReference>
<dbReference type="GO" id="GO:0016787">
    <property type="term" value="F:hydrolase activity"/>
    <property type="evidence" value="ECO:0007669"/>
    <property type="project" value="UniProtKB-KW"/>
</dbReference>
<dbReference type="AlphaFoldDB" id="A0A6B3Q9H7"/>
<keyword evidence="1" id="KW-0378">Hydrolase</keyword>
<accession>A0A6B3Q9H7</accession>
<proteinExistence type="predicted"/>
<reference evidence="1" key="1">
    <citation type="journal article" date="2020" name="Microorganisms">
        <title>Isolation, Genomic and Metabolomic Characterization of Streptomyces tendae VITAKN with Quorum Sensing Inhibitory Activity from Southern India.</title>
        <authorList>
            <person name="Ishaque N.M."/>
            <person name="Burgsdorf I."/>
            <person name="Limlingan Malit J.J."/>
            <person name="Saha S."/>
            <person name="Teta R."/>
            <person name="Ewe D."/>
            <person name="Kannabiran K."/>
            <person name="Hrouzek P."/>
            <person name="Steindler L."/>
            <person name="Costantino V."/>
            <person name="Saurav K."/>
        </authorList>
    </citation>
    <scope>NUCLEOTIDE SEQUENCE</scope>
    <source>
        <strain evidence="1">VITAKN</strain>
    </source>
</reference>
<protein>
    <submittedName>
        <fullName evidence="1">Alpha/beta hydrolase</fullName>
    </submittedName>
</protein>
<sequence length="201" mass="21248">MMVPAGRTHLTARLSLPAPTHVVLSIAHSAGDGRPGPWYEYTAPRLHRAGIGTLLLGLLPEEERSDRHKLFDVVLLARRLETATQWLRRETGLPVGYVGSEAGAPAALRAAADDEIRAVVSLGGRPELAGPAALARVRAPTLFVVGGLDPRGAGLSRLAADWMNCRHHVTVVPGATGDLAGPGAAEAVADLIRDWFTTGRK</sequence>
<evidence type="ECO:0000313" key="1">
    <source>
        <dbReference type="EMBL" id="NEV85203.1"/>
    </source>
</evidence>